<dbReference type="InterPro" id="IPR013783">
    <property type="entry name" value="Ig-like_fold"/>
</dbReference>
<evidence type="ECO:0000313" key="8">
    <source>
        <dbReference type="EMBL" id="GAA2496999.1"/>
    </source>
</evidence>
<keyword evidence="3" id="KW-0326">Glycosidase</keyword>
<keyword evidence="5" id="KW-1133">Transmembrane helix</keyword>
<evidence type="ECO:0000256" key="5">
    <source>
        <dbReference type="SAM" id="Phobius"/>
    </source>
</evidence>
<dbReference type="InterPro" id="IPR036116">
    <property type="entry name" value="FN3_sf"/>
</dbReference>
<evidence type="ECO:0000313" key="9">
    <source>
        <dbReference type="Proteomes" id="UP001501777"/>
    </source>
</evidence>
<protein>
    <recommendedName>
        <fullName evidence="7">Fibronectin type-III domain-containing protein</fullName>
    </recommendedName>
</protein>
<proteinExistence type="predicted"/>
<evidence type="ECO:0000256" key="2">
    <source>
        <dbReference type="ARBA" id="ARBA00023239"/>
    </source>
</evidence>
<dbReference type="PROSITE" id="PS51318">
    <property type="entry name" value="TAT"/>
    <property type="match status" value="1"/>
</dbReference>
<dbReference type="SMART" id="SM00060">
    <property type="entry name" value="FN3"/>
    <property type="match status" value="2"/>
</dbReference>
<dbReference type="Pfam" id="PF05345">
    <property type="entry name" value="He_PIG"/>
    <property type="match status" value="1"/>
</dbReference>
<feature type="chain" id="PRO_5046373986" description="Fibronectin type-III domain-containing protein" evidence="6">
    <location>
        <begin position="36"/>
        <end position="1116"/>
    </location>
</feature>
<feature type="signal peptide" evidence="6">
    <location>
        <begin position="1"/>
        <end position="35"/>
    </location>
</feature>
<dbReference type="CDD" id="cd00063">
    <property type="entry name" value="FN3"/>
    <property type="match status" value="1"/>
</dbReference>
<dbReference type="InterPro" id="IPR003961">
    <property type="entry name" value="FN3_dom"/>
</dbReference>
<feature type="domain" description="Fibronectin type-III" evidence="7">
    <location>
        <begin position="402"/>
        <end position="492"/>
    </location>
</feature>
<reference evidence="8 9" key="1">
    <citation type="journal article" date="2019" name="Int. J. Syst. Evol. Microbiol.">
        <title>The Global Catalogue of Microorganisms (GCM) 10K type strain sequencing project: providing services to taxonomists for standard genome sequencing and annotation.</title>
        <authorList>
            <consortium name="The Broad Institute Genomics Platform"/>
            <consortium name="The Broad Institute Genome Sequencing Center for Infectious Disease"/>
            <person name="Wu L."/>
            <person name="Ma J."/>
        </authorList>
    </citation>
    <scope>NUCLEOTIDE SEQUENCE [LARGE SCALE GENOMIC DNA]</scope>
    <source>
        <strain evidence="8 9">JCM 4395</strain>
    </source>
</reference>
<keyword evidence="5" id="KW-0472">Membrane</keyword>
<dbReference type="Proteomes" id="UP001501777">
    <property type="component" value="Unassembled WGS sequence"/>
</dbReference>
<keyword evidence="4" id="KW-0624">Polysaccharide degradation</keyword>
<sequence length="1116" mass="115739">MSTYATSRRGFLGGAAALLLASGTSGLLVPTAARAADRNDTGTRAFAHPGLLHTADDLTRMKAAVAARQSPVYDGYLAFAGHARSSASYTVQNTGQITSWGRGPTNFQNQAVADSAAAYQNALMWAVTGDRANADKARDILGAWSASLTAITGADGPLGAGLQAFKFVNAAELLRHTGYDGWSDADIARCERSFLDVWYPAVSGYMLYANGNWDLTALQTILAIGVFCEEPVLFEDALRCAAAGAGNGSIPHRIVTVAGQGQEAGRDQGHEQLAVGLTGDIAQVAWNQGIDLWGFENNRILANFEYAARYNLGGDVPFTPDLDRTGKYIKKTVSATARGNLPPIYEMAYAHYAGVRGLDTPYTRAAVFRGTGGARVVESSNDDLPGWGTFAYAGATAPVATVPTAPAGVTAVGAGRSVTVSWLPSAWASTYTVRRAGKPEGPYEDIATGLDKPTYNDTDGRPGRTYHYTVLASNSRGRSGNSRTVSAAAGLPAPWSTQDLGDVKIPGSAAFDGERFVLEASGTADTYRLAYLPLPGDGTVSARIVWPLSSQYSKIGVTLRDSLDAAAAHASMLIQGLPLHTWSGVWSVRPSTGADISATGSTPVPPTQQDAITTNAAFPISSLGTLPQSATPLEAPYVEGAGDGYRLRAPYWVRVTRKGRRCTGAISPDGIRWTEVGSTEVELGRTAYAGLVLTSCLGVDEDYAETGTGAFDNVTVASGSAEVWSAPRPAGVATGLTATAGADADAVELAWTDPDLSARYKVLRSTDADGPYRTIATGIGPVGFGTRIRYADSTGTPGTTYHYVVAKTNAGGRGPLPAPSAAVMPTPATPQLISPATAFANQGVPFRHLLRASHEPIRFTADGLPDGLRVDRRTGLICGTPNETGEFTVTTTAGNAAGDGTGTLALTVGTPPPDPWTYGDLGDVVLDDRAYGTFGVVAIRTPGSTSYDGGAFTVRGAGVDLTVNNQGMTGQFVRHPATGDCTVTARLVSRSGATADRVGLLMAKSLSPFDQAAGVIVTGGTSAQLMLRRTVAGASALSGTATVTSIGLSLLLRLKRTGTAFAAAVSSDDGATWTALASGEIPGFGDAPFHVGLVVCSRSPLALGTARFEEVSITPD</sequence>
<keyword evidence="5" id="KW-0812">Transmembrane</keyword>
<dbReference type="RefSeq" id="WP_344402003.1">
    <property type="nucleotide sequence ID" value="NZ_BAAASG010000009.1"/>
</dbReference>
<comment type="caution">
    <text evidence="8">The sequence shown here is derived from an EMBL/GenBank/DDBJ whole genome shotgun (WGS) entry which is preliminary data.</text>
</comment>
<evidence type="ECO:0000256" key="3">
    <source>
        <dbReference type="ARBA" id="ARBA00023295"/>
    </source>
</evidence>
<organism evidence="8 9">
    <name type="scientific">Streptomyces longisporus</name>
    <dbReference type="NCBI Taxonomy" id="1948"/>
    <lineage>
        <taxon>Bacteria</taxon>
        <taxon>Bacillati</taxon>
        <taxon>Actinomycetota</taxon>
        <taxon>Actinomycetes</taxon>
        <taxon>Kitasatosporales</taxon>
        <taxon>Streptomycetaceae</taxon>
        <taxon>Streptomyces</taxon>
    </lineage>
</organism>
<keyword evidence="9" id="KW-1185">Reference proteome</keyword>
<evidence type="ECO:0000256" key="6">
    <source>
        <dbReference type="SAM" id="SignalP"/>
    </source>
</evidence>
<dbReference type="Gene3D" id="2.60.120.200">
    <property type="match status" value="2"/>
</dbReference>
<feature type="transmembrane region" description="Helical" evidence="5">
    <location>
        <begin position="1031"/>
        <end position="1052"/>
    </location>
</feature>
<evidence type="ECO:0000256" key="4">
    <source>
        <dbReference type="ARBA" id="ARBA00023326"/>
    </source>
</evidence>
<dbReference type="Gene3D" id="2.60.40.10">
    <property type="entry name" value="Immunoglobulins"/>
    <property type="match status" value="3"/>
</dbReference>
<dbReference type="Pfam" id="PF05426">
    <property type="entry name" value="Alginate_lyase"/>
    <property type="match status" value="1"/>
</dbReference>
<dbReference type="InterPro" id="IPR015919">
    <property type="entry name" value="Cadherin-like_sf"/>
</dbReference>
<dbReference type="SUPFAM" id="SSF48230">
    <property type="entry name" value="Chondroitin AC/alginate lyase"/>
    <property type="match status" value="1"/>
</dbReference>
<dbReference type="SUPFAM" id="SSF49265">
    <property type="entry name" value="Fibronectin type III"/>
    <property type="match status" value="2"/>
</dbReference>
<evidence type="ECO:0000256" key="1">
    <source>
        <dbReference type="ARBA" id="ARBA00022729"/>
    </source>
</evidence>
<accession>A0ABN3M7A4</accession>
<keyword evidence="2" id="KW-0456">Lyase</keyword>
<name>A0ABN3M7A4_STRLO</name>
<keyword evidence="1 6" id="KW-0732">Signal</keyword>
<dbReference type="InterPro" id="IPR008397">
    <property type="entry name" value="Alginate_lyase_dom"/>
</dbReference>
<dbReference type="EMBL" id="BAAASG010000009">
    <property type="protein sequence ID" value="GAA2496999.1"/>
    <property type="molecule type" value="Genomic_DNA"/>
</dbReference>
<keyword evidence="4" id="KW-0119">Carbohydrate metabolism</keyword>
<dbReference type="InterPro" id="IPR006311">
    <property type="entry name" value="TAT_signal"/>
</dbReference>
<keyword evidence="3" id="KW-0378">Hydrolase</keyword>
<gene>
    <name evidence="8" type="ORF">GCM10010276_42560</name>
</gene>
<evidence type="ECO:0000259" key="7">
    <source>
        <dbReference type="PROSITE" id="PS50853"/>
    </source>
</evidence>
<dbReference type="PROSITE" id="PS50853">
    <property type="entry name" value="FN3"/>
    <property type="match status" value="1"/>
</dbReference>
<dbReference type="Gene3D" id="1.50.10.100">
    <property type="entry name" value="Chondroitin AC/alginate lyase"/>
    <property type="match status" value="1"/>
</dbReference>
<dbReference type="SUPFAM" id="SSF49313">
    <property type="entry name" value="Cadherin-like"/>
    <property type="match status" value="1"/>
</dbReference>
<dbReference type="InterPro" id="IPR008929">
    <property type="entry name" value="Chondroitin_lyas"/>
</dbReference>